<dbReference type="Proteomes" id="UP000279307">
    <property type="component" value="Chromosome 2"/>
</dbReference>
<keyword evidence="4" id="KW-1185">Reference proteome</keyword>
<accession>A0A026WCB4</accession>
<evidence type="ECO:0000313" key="4">
    <source>
        <dbReference type="Proteomes" id="UP000053097"/>
    </source>
</evidence>
<evidence type="ECO:0000313" key="3">
    <source>
        <dbReference type="EMBL" id="RLU25424.1"/>
    </source>
</evidence>
<reference evidence="2 4" key="1">
    <citation type="journal article" date="2014" name="Curr. Biol.">
        <title>The genome of the clonal raider ant Cerapachys biroi.</title>
        <authorList>
            <person name="Oxley P.R."/>
            <person name="Ji L."/>
            <person name="Fetter-Pruneda I."/>
            <person name="McKenzie S.K."/>
            <person name="Li C."/>
            <person name="Hu H."/>
            <person name="Zhang G."/>
            <person name="Kronauer D.J."/>
        </authorList>
    </citation>
    <scope>NUCLEOTIDE SEQUENCE [LARGE SCALE GENOMIC DNA]</scope>
</reference>
<name>A0A026WCB4_OOCBI</name>
<protein>
    <submittedName>
        <fullName evidence="2">Uncharacterized protein</fullName>
    </submittedName>
</protein>
<evidence type="ECO:0000256" key="1">
    <source>
        <dbReference type="SAM" id="Coils"/>
    </source>
</evidence>
<dbReference type="EMBL" id="QOIP01000002">
    <property type="protein sequence ID" value="RLU25424.1"/>
    <property type="molecule type" value="Genomic_DNA"/>
</dbReference>
<feature type="coiled-coil region" evidence="1">
    <location>
        <begin position="30"/>
        <end position="57"/>
    </location>
</feature>
<dbReference type="EMBL" id="KK107321">
    <property type="protein sequence ID" value="EZA52679.1"/>
    <property type="molecule type" value="Genomic_DNA"/>
</dbReference>
<reference evidence="3" key="2">
    <citation type="journal article" date="2018" name="Genome Res.">
        <title>The genomic architecture and molecular evolution of ant odorant receptors.</title>
        <authorList>
            <person name="McKenzie S.K."/>
            <person name="Kronauer D.J.C."/>
        </authorList>
    </citation>
    <scope>NUCLEOTIDE SEQUENCE [LARGE SCALE GENOMIC DNA]</scope>
    <source>
        <strain evidence="3">Clonal line C1</strain>
    </source>
</reference>
<gene>
    <name evidence="3" type="ORF">DMN91_001580</name>
    <name evidence="2" type="ORF">X777_07060</name>
</gene>
<organism evidence="2 4">
    <name type="scientific">Ooceraea biroi</name>
    <name type="common">Clonal raider ant</name>
    <name type="synonym">Cerapachys biroi</name>
    <dbReference type="NCBI Taxonomy" id="2015173"/>
    <lineage>
        <taxon>Eukaryota</taxon>
        <taxon>Metazoa</taxon>
        <taxon>Ecdysozoa</taxon>
        <taxon>Arthropoda</taxon>
        <taxon>Hexapoda</taxon>
        <taxon>Insecta</taxon>
        <taxon>Pterygota</taxon>
        <taxon>Neoptera</taxon>
        <taxon>Endopterygota</taxon>
        <taxon>Hymenoptera</taxon>
        <taxon>Apocrita</taxon>
        <taxon>Aculeata</taxon>
        <taxon>Formicoidea</taxon>
        <taxon>Formicidae</taxon>
        <taxon>Dorylinae</taxon>
        <taxon>Ooceraea</taxon>
    </lineage>
</organism>
<proteinExistence type="predicted"/>
<keyword evidence="1" id="KW-0175">Coiled coil</keyword>
<sequence>MDSCDDLFAISDEEMSSPVQTVHVQSNPVEEHLLKQFADVQNRIDSATNEIVDMKATTARILNALQWRALYGEDPSSDSDSDLYTVEGEPITRKQKSHGISDAEKNLEIVSQWQCVLQDKWIIGVELQNRSRW</sequence>
<dbReference type="OrthoDB" id="7664046at2759"/>
<reference evidence="3" key="3">
    <citation type="submission" date="2018-07" db="EMBL/GenBank/DDBJ databases">
        <authorList>
            <person name="Mckenzie S.K."/>
            <person name="Kronauer D.J.C."/>
        </authorList>
    </citation>
    <scope>NUCLEOTIDE SEQUENCE</scope>
    <source>
        <strain evidence="3">Clonal line C1</strain>
    </source>
</reference>
<dbReference type="AlphaFoldDB" id="A0A026WCB4"/>
<dbReference type="OMA" id="KWVIGIE"/>
<dbReference type="Proteomes" id="UP000053097">
    <property type="component" value="Unassembled WGS sequence"/>
</dbReference>
<evidence type="ECO:0000313" key="2">
    <source>
        <dbReference type="EMBL" id="EZA52679.1"/>
    </source>
</evidence>